<dbReference type="Proteomes" id="UP001147747">
    <property type="component" value="Unassembled WGS sequence"/>
</dbReference>
<evidence type="ECO:0000313" key="1">
    <source>
        <dbReference type="EMBL" id="KAJ5375995.1"/>
    </source>
</evidence>
<proteinExistence type="predicted"/>
<gene>
    <name evidence="1" type="ORF">N7509_012881</name>
</gene>
<protein>
    <submittedName>
        <fullName evidence="1">P-loop containing nucleoside triphosphate hydrolase protein</fullName>
    </submittedName>
</protein>
<keyword evidence="2" id="KW-1185">Reference proteome</keyword>
<reference evidence="1" key="2">
    <citation type="journal article" date="2023" name="IMA Fungus">
        <title>Comparative genomic study of the Penicillium genus elucidates a diverse pangenome and 15 lateral gene transfer events.</title>
        <authorList>
            <person name="Petersen C."/>
            <person name="Sorensen T."/>
            <person name="Nielsen M.R."/>
            <person name="Sondergaard T.E."/>
            <person name="Sorensen J.L."/>
            <person name="Fitzpatrick D.A."/>
            <person name="Frisvad J.C."/>
            <person name="Nielsen K.L."/>
        </authorList>
    </citation>
    <scope>NUCLEOTIDE SEQUENCE</scope>
    <source>
        <strain evidence="1">IBT 29677</strain>
    </source>
</reference>
<comment type="caution">
    <text evidence="1">The sequence shown here is derived from an EMBL/GenBank/DDBJ whole genome shotgun (WGS) entry which is preliminary data.</text>
</comment>
<dbReference type="SUPFAM" id="SSF52540">
    <property type="entry name" value="P-loop containing nucleoside triphosphate hydrolases"/>
    <property type="match status" value="1"/>
</dbReference>
<dbReference type="Gene3D" id="3.40.50.300">
    <property type="entry name" value="P-loop containing nucleotide triphosphate hydrolases"/>
    <property type="match status" value="1"/>
</dbReference>
<organism evidence="1 2">
    <name type="scientific">Penicillium cosmopolitanum</name>
    <dbReference type="NCBI Taxonomy" id="1131564"/>
    <lineage>
        <taxon>Eukaryota</taxon>
        <taxon>Fungi</taxon>
        <taxon>Dikarya</taxon>
        <taxon>Ascomycota</taxon>
        <taxon>Pezizomycotina</taxon>
        <taxon>Eurotiomycetes</taxon>
        <taxon>Eurotiomycetidae</taxon>
        <taxon>Eurotiales</taxon>
        <taxon>Aspergillaceae</taxon>
        <taxon>Penicillium</taxon>
    </lineage>
</organism>
<sequence length="252" mass="28934">MPPINTHIYMHPEHSQHSILSPVSTVPFPRDPDFVTQGTILDKIDQKIAQNNPGSGSRFALVGLGGIGWVLLKKWSRSIKCLTNERKSQLAIEYTYRIRDRSPETWILWVHSSSAVRFQQSCREIVDRLDIPSRQTTNANIFELFRRWLQYSGTPWVLVLDSLDDDDFLHRMSPPEKRERKSDSSGTVKSPIWDFFRHTLPGSILITSRSKRVALRLVEEADIFVVEPMDAASATALLKKKLGPEIEKREKK</sequence>
<accession>A0A9W9SCR9</accession>
<keyword evidence="1" id="KW-0378">Hydrolase</keyword>
<evidence type="ECO:0000313" key="2">
    <source>
        <dbReference type="Proteomes" id="UP001147747"/>
    </source>
</evidence>
<dbReference type="GO" id="GO:0016787">
    <property type="term" value="F:hydrolase activity"/>
    <property type="evidence" value="ECO:0007669"/>
    <property type="project" value="UniProtKB-KW"/>
</dbReference>
<dbReference type="InterPro" id="IPR027417">
    <property type="entry name" value="P-loop_NTPase"/>
</dbReference>
<dbReference type="OrthoDB" id="5986190at2759"/>
<dbReference type="AlphaFoldDB" id="A0A9W9SCR9"/>
<dbReference type="GeneID" id="81376498"/>
<name>A0A9W9SCR9_9EURO</name>
<dbReference type="EMBL" id="JAPZBU010000012">
    <property type="protein sequence ID" value="KAJ5375995.1"/>
    <property type="molecule type" value="Genomic_DNA"/>
</dbReference>
<reference evidence="1" key="1">
    <citation type="submission" date="2022-12" db="EMBL/GenBank/DDBJ databases">
        <authorList>
            <person name="Petersen C."/>
        </authorList>
    </citation>
    <scope>NUCLEOTIDE SEQUENCE</scope>
    <source>
        <strain evidence="1">IBT 29677</strain>
    </source>
</reference>
<dbReference type="RefSeq" id="XP_056481025.1">
    <property type="nucleotide sequence ID" value="XM_056637518.1"/>
</dbReference>